<feature type="compositionally biased region" description="Acidic residues" evidence="1">
    <location>
        <begin position="29"/>
        <end position="38"/>
    </location>
</feature>
<feature type="region of interest" description="Disordered" evidence="1">
    <location>
        <begin position="1"/>
        <end position="69"/>
    </location>
</feature>
<dbReference type="Proteomes" id="UP001243330">
    <property type="component" value="Unassembled WGS sequence"/>
</dbReference>
<feature type="compositionally biased region" description="Basic and acidic residues" evidence="1">
    <location>
        <begin position="1"/>
        <end position="28"/>
    </location>
</feature>
<protein>
    <submittedName>
        <fullName evidence="2">Uncharacterized protein</fullName>
    </submittedName>
</protein>
<organism evidence="2 3">
    <name type="scientific">Colletotrichum chrysophilum</name>
    <dbReference type="NCBI Taxonomy" id="1836956"/>
    <lineage>
        <taxon>Eukaryota</taxon>
        <taxon>Fungi</taxon>
        <taxon>Dikarya</taxon>
        <taxon>Ascomycota</taxon>
        <taxon>Pezizomycotina</taxon>
        <taxon>Sordariomycetes</taxon>
        <taxon>Hypocreomycetidae</taxon>
        <taxon>Glomerellales</taxon>
        <taxon>Glomerellaceae</taxon>
        <taxon>Colletotrichum</taxon>
        <taxon>Colletotrichum gloeosporioides species complex</taxon>
    </lineage>
</organism>
<dbReference type="EMBL" id="JAQOWY010000332">
    <property type="protein sequence ID" value="KAK1843966.1"/>
    <property type="molecule type" value="Genomic_DNA"/>
</dbReference>
<gene>
    <name evidence="2" type="ORF">CCHR01_13410</name>
</gene>
<comment type="caution">
    <text evidence="2">The sequence shown here is derived from an EMBL/GenBank/DDBJ whole genome shotgun (WGS) entry which is preliminary data.</text>
</comment>
<reference evidence="2" key="1">
    <citation type="submission" date="2023-01" db="EMBL/GenBank/DDBJ databases">
        <title>Colletotrichum chrysophilum M932 genome sequence.</title>
        <authorList>
            <person name="Baroncelli R."/>
        </authorList>
    </citation>
    <scope>NUCLEOTIDE SEQUENCE</scope>
    <source>
        <strain evidence="2">M932</strain>
    </source>
</reference>
<evidence type="ECO:0000313" key="3">
    <source>
        <dbReference type="Proteomes" id="UP001243330"/>
    </source>
</evidence>
<evidence type="ECO:0000313" key="2">
    <source>
        <dbReference type="EMBL" id="KAK1843966.1"/>
    </source>
</evidence>
<dbReference type="AlphaFoldDB" id="A0AAD9A9I4"/>
<sequence length="69" mass="7544">MAADRGHKDDNGDGDKDNGANDVNNRDKDEDDDDDNEDNRDNGEDNREQETADCLQGATVGMLPSGLNY</sequence>
<keyword evidence="3" id="KW-1185">Reference proteome</keyword>
<evidence type="ECO:0000256" key="1">
    <source>
        <dbReference type="SAM" id="MobiDB-lite"/>
    </source>
</evidence>
<name>A0AAD9A9I4_9PEZI</name>
<accession>A0AAD9A9I4</accession>
<proteinExistence type="predicted"/>
<feature type="compositionally biased region" description="Basic and acidic residues" evidence="1">
    <location>
        <begin position="39"/>
        <end position="50"/>
    </location>
</feature>